<accession>A0AAD5K7D3</accession>
<reference evidence="1" key="1">
    <citation type="journal article" date="2022" name="IScience">
        <title>Evolution of zygomycete secretomes and the origins of terrestrial fungal ecologies.</title>
        <authorList>
            <person name="Chang Y."/>
            <person name="Wang Y."/>
            <person name="Mondo S."/>
            <person name="Ahrendt S."/>
            <person name="Andreopoulos W."/>
            <person name="Barry K."/>
            <person name="Beard J."/>
            <person name="Benny G.L."/>
            <person name="Blankenship S."/>
            <person name="Bonito G."/>
            <person name="Cuomo C."/>
            <person name="Desiro A."/>
            <person name="Gervers K.A."/>
            <person name="Hundley H."/>
            <person name="Kuo A."/>
            <person name="LaButti K."/>
            <person name="Lang B.F."/>
            <person name="Lipzen A."/>
            <person name="O'Donnell K."/>
            <person name="Pangilinan J."/>
            <person name="Reynolds N."/>
            <person name="Sandor L."/>
            <person name="Smith M.E."/>
            <person name="Tsang A."/>
            <person name="Grigoriev I.V."/>
            <person name="Stajich J.E."/>
            <person name="Spatafora J.W."/>
        </authorList>
    </citation>
    <scope>NUCLEOTIDE SEQUENCE</scope>
    <source>
        <strain evidence="1">RSA 2281</strain>
    </source>
</reference>
<evidence type="ECO:0000313" key="2">
    <source>
        <dbReference type="Proteomes" id="UP001209540"/>
    </source>
</evidence>
<reference evidence="1" key="2">
    <citation type="submission" date="2023-02" db="EMBL/GenBank/DDBJ databases">
        <authorList>
            <consortium name="DOE Joint Genome Institute"/>
            <person name="Mondo S.J."/>
            <person name="Chang Y."/>
            <person name="Wang Y."/>
            <person name="Ahrendt S."/>
            <person name="Andreopoulos W."/>
            <person name="Barry K."/>
            <person name="Beard J."/>
            <person name="Benny G.L."/>
            <person name="Blankenship S."/>
            <person name="Bonito G."/>
            <person name="Cuomo C."/>
            <person name="Desiro A."/>
            <person name="Gervers K.A."/>
            <person name="Hundley H."/>
            <person name="Kuo A."/>
            <person name="LaButti K."/>
            <person name="Lang B.F."/>
            <person name="Lipzen A."/>
            <person name="O'Donnell K."/>
            <person name="Pangilinan J."/>
            <person name="Reynolds N."/>
            <person name="Sandor L."/>
            <person name="Smith M.W."/>
            <person name="Tsang A."/>
            <person name="Grigoriev I.V."/>
            <person name="Stajich J.E."/>
            <person name="Spatafora J.W."/>
        </authorList>
    </citation>
    <scope>NUCLEOTIDE SEQUENCE</scope>
    <source>
        <strain evidence="1">RSA 2281</strain>
    </source>
</reference>
<proteinExistence type="predicted"/>
<protein>
    <submittedName>
        <fullName evidence="1">Uncharacterized protein</fullName>
    </submittedName>
</protein>
<dbReference type="AlphaFoldDB" id="A0AAD5K7D3"/>
<gene>
    <name evidence="1" type="ORF">BDA99DRAFT_539189</name>
</gene>
<comment type="caution">
    <text evidence="1">The sequence shown here is derived from an EMBL/GenBank/DDBJ whole genome shotgun (WGS) entry which is preliminary data.</text>
</comment>
<dbReference type="EMBL" id="JAIXMP010000019">
    <property type="protein sequence ID" value="KAI9258182.1"/>
    <property type="molecule type" value="Genomic_DNA"/>
</dbReference>
<organism evidence="1 2">
    <name type="scientific">Phascolomyces articulosus</name>
    <dbReference type="NCBI Taxonomy" id="60185"/>
    <lineage>
        <taxon>Eukaryota</taxon>
        <taxon>Fungi</taxon>
        <taxon>Fungi incertae sedis</taxon>
        <taxon>Mucoromycota</taxon>
        <taxon>Mucoromycotina</taxon>
        <taxon>Mucoromycetes</taxon>
        <taxon>Mucorales</taxon>
        <taxon>Lichtheimiaceae</taxon>
        <taxon>Phascolomyces</taxon>
    </lineage>
</organism>
<evidence type="ECO:0000313" key="1">
    <source>
        <dbReference type="EMBL" id="KAI9258182.1"/>
    </source>
</evidence>
<sequence length="151" mass="17485">MPTLPVLSHPTYQGLCQLLVKSSLLLYFNYYSNVVPAENGDIVNDCSDIKALLYALGFLHEVRGYMSGLILSRIIYAETNYSSVYVRARRFREAIKWRKNVFSRIIHCNRKMINNGFDFTVSSKTNLLKLNNFTKTQQVFFLCFTAKYDAQ</sequence>
<keyword evidence="2" id="KW-1185">Reference proteome</keyword>
<name>A0AAD5K7D3_9FUNG</name>
<dbReference type="Proteomes" id="UP001209540">
    <property type="component" value="Unassembled WGS sequence"/>
</dbReference>